<dbReference type="AlphaFoldDB" id="A0A0W0V9H2"/>
<proteinExistence type="predicted"/>
<sequence length="163" mass="18268">MKRIHYACLAFISTIAFSGILYAVTIVRVLDVPTYPAQQIIDWTEQTLETTITAGYHDDVSEAANVRKRFKHAAWEPMAAFLQNKLAMNKDKQAIMFHPQPLGPPVILSEEECGEASCWRVRQSYLIPEIRNQVDFSALVATADPSHGSPFVIQSLSIGVNEY</sequence>
<dbReference type="RefSeq" id="WP_058470619.1">
    <property type="nucleotide sequence ID" value="NZ_CAAAIC010000002.1"/>
</dbReference>
<name>A0A0W0V9H2_9GAMM</name>
<dbReference type="PATRIC" id="fig|456.5.peg.1163"/>
<organism evidence="1 2">
    <name type="scientific">Legionella jordanis</name>
    <dbReference type="NCBI Taxonomy" id="456"/>
    <lineage>
        <taxon>Bacteria</taxon>
        <taxon>Pseudomonadati</taxon>
        <taxon>Pseudomonadota</taxon>
        <taxon>Gammaproteobacteria</taxon>
        <taxon>Legionellales</taxon>
        <taxon>Legionellaceae</taxon>
        <taxon>Legionella</taxon>
    </lineage>
</organism>
<comment type="caution">
    <text evidence="1">The sequence shown here is derived from an EMBL/GenBank/DDBJ whole genome shotgun (WGS) entry which is preliminary data.</text>
</comment>
<dbReference type="Proteomes" id="UP000055035">
    <property type="component" value="Unassembled WGS sequence"/>
</dbReference>
<reference evidence="1 2" key="1">
    <citation type="submission" date="2015-11" db="EMBL/GenBank/DDBJ databases">
        <title>Genomic analysis of 38 Legionella species identifies large and diverse effector repertoires.</title>
        <authorList>
            <person name="Burstein D."/>
            <person name="Amaro F."/>
            <person name="Zusman T."/>
            <person name="Lifshitz Z."/>
            <person name="Cohen O."/>
            <person name="Gilbert J.A."/>
            <person name="Pupko T."/>
            <person name="Shuman H.A."/>
            <person name="Segal G."/>
        </authorList>
    </citation>
    <scope>NUCLEOTIDE SEQUENCE [LARGE SCALE GENOMIC DNA]</scope>
    <source>
        <strain evidence="1 2">BL-540</strain>
    </source>
</reference>
<dbReference type="EMBL" id="LNYJ01000011">
    <property type="protein sequence ID" value="KTD16787.1"/>
    <property type="molecule type" value="Genomic_DNA"/>
</dbReference>
<protein>
    <submittedName>
        <fullName evidence="1">Macrophage killing protein with similarity to conjugation protein</fullName>
    </submittedName>
</protein>
<accession>A0A0W0V9H2</accession>
<gene>
    <name evidence="1" type="ORF">Ljor_1093</name>
</gene>
<keyword evidence="2" id="KW-1185">Reference proteome</keyword>
<dbReference type="Pfam" id="PF11393">
    <property type="entry name" value="T4BSS_DotI_IcmL"/>
    <property type="match status" value="1"/>
</dbReference>
<evidence type="ECO:0000313" key="1">
    <source>
        <dbReference type="EMBL" id="KTD16787.1"/>
    </source>
</evidence>
<evidence type="ECO:0000313" key="2">
    <source>
        <dbReference type="Proteomes" id="UP000055035"/>
    </source>
</evidence>
<dbReference type="OrthoDB" id="5643754at2"/>
<dbReference type="InterPro" id="IPR021055">
    <property type="entry name" value="T4BSS_IcmL/DotI"/>
</dbReference>